<keyword evidence="5 19" id="KW-0808">Transferase</keyword>
<accession>A0A9Q4B008</accession>
<reference evidence="21" key="1">
    <citation type="submission" date="2020-06" db="EMBL/GenBank/DDBJ databases">
        <title>Insight into the genomes of haloalkaliphilic bacilli from Kenyan soda lakes.</title>
        <authorList>
            <person name="Mwirichia R."/>
            <person name="Villamizar G.C."/>
            <person name="Poehlein A."/>
            <person name="Mugweru J."/>
            <person name="Kipnyargis A."/>
            <person name="Kiplimo D."/>
            <person name="Orwa P."/>
            <person name="Daniel R."/>
        </authorList>
    </citation>
    <scope>NUCLEOTIDE SEQUENCE</scope>
    <source>
        <strain evidence="21">B1096_S55</strain>
    </source>
</reference>
<dbReference type="GO" id="GO:0004810">
    <property type="term" value="F:CCA tRNA nucleotidyltransferase activity"/>
    <property type="evidence" value="ECO:0007669"/>
    <property type="project" value="InterPro"/>
</dbReference>
<dbReference type="GO" id="GO:0002937">
    <property type="term" value="P:tRNA 4-thiouridine biosynthesis"/>
    <property type="evidence" value="ECO:0007669"/>
    <property type="project" value="TreeGrafter"/>
</dbReference>
<evidence type="ECO:0000256" key="1">
    <source>
        <dbReference type="ARBA" id="ARBA00004496"/>
    </source>
</evidence>
<feature type="binding site" evidence="19">
    <location>
        <begin position="209"/>
        <end position="210"/>
    </location>
    <ligand>
        <name>ATP</name>
        <dbReference type="ChEBI" id="CHEBI:30616"/>
    </ligand>
</feature>
<dbReference type="PANTHER" id="PTHR43209:SF1">
    <property type="entry name" value="TRNA SULFURTRANSFERASE"/>
    <property type="match status" value="1"/>
</dbReference>
<dbReference type="GO" id="GO:0009228">
    <property type="term" value="P:thiamine biosynthetic process"/>
    <property type="evidence" value="ECO:0007669"/>
    <property type="project" value="UniProtKB-KW"/>
</dbReference>
<evidence type="ECO:0000256" key="18">
    <source>
        <dbReference type="ARBA" id="ARBA00080570"/>
    </source>
</evidence>
<dbReference type="InterPro" id="IPR014729">
    <property type="entry name" value="Rossmann-like_a/b/a_fold"/>
</dbReference>
<feature type="domain" description="THUMP" evidence="20">
    <location>
        <begin position="60"/>
        <end position="166"/>
    </location>
</feature>
<evidence type="ECO:0000256" key="17">
    <source>
        <dbReference type="ARBA" id="ARBA00077849"/>
    </source>
</evidence>
<keyword evidence="8 19" id="KW-0694">RNA-binding</keyword>
<dbReference type="InterPro" id="IPR003720">
    <property type="entry name" value="tRNA_STrfase"/>
</dbReference>
<organism evidence="21 22">
    <name type="scientific">Salipaludibacillus agaradhaerens</name>
    <name type="common">Bacillus agaradhaerens</name>
    <dbReference type="NCBI Taxonomy" id="76935"/>
    <lineage>
        <taxon>Bacteria</taxon>
        <taxon>Bacillati</taxon>
        <taxon>Bacillota</taxon>
        <taxon>Bacilli</taxon>
        <taxon>Bacillales</taxon>
        <taxon>Bacillaceae</taxon>
    </lineage>
</organism>
<protein>
    <recommendedName>
        <fullName evidence="15 19">Probable tRNA sulfurtransferase</fullName>
        <ecNumber evidence="14 19">2.8.1.4</ecNumber>
    </recommendedName>
    <alternativeName>
        <fullName evidence="16 19">Sulfur carrier protein ThiS sulfurtransferase</fullName>
    </alternativeName>
    <alternativeName>
        <fullName evidence="17 19">Thiamine biosynthesis protein ThiI</fullName>
    </alternativeName>
    <alternativeName>
        <fullName evidence="18 19">tRNA 4-thiouridine synthase</fullName>
    </alternativeName>
</protein>
<dbReference type="Gene3D" id="3.30.2130.30">
    <property type="match status" value="1"/>
</dbReference>
<evidence type="ECO:0000256" key="9">
    <source>
        <dbReference type="ARBA" id="ARBA00022977"/>
    </source>
</evidence>
<dbReference type="InterPro" id="IPR049961">
    <property type="entry name" value="ThiI_N"/>
</dbReference>
<evidence type="ECO:0000256" key="13">
    <source>
        <dbReference type="ARBA" id="ARBA00061472"/>
    </source>
</evidence>
<dbReference type="CDD" id="cd01712">
    <property type="entry name" value="PPase_ThiI"/>
    <property type="match status" value="1"/>
</dbReference>
<dbReference type="InterPro" id="IPR054173">
    <property type="entry name" value="ThiI_fer"/>
</dbReference>
<sequence length="402" mass="44976">MKYDHILIRYAELSLKGKNRKQFEQKLERNIREVLKGFEAIKVKRSFGRMFVKLNGEEETAVCQKLQTVFGIHSLSPSIKIALSEKEISEGALWAAEDALPSGRGTFKVSVRRTNKDFPIGSQEMNKVIGGHILRNMNEISVDVHNPDVELKVEIRSEAAYISSKVLKGAGGLPVGTSGKVLLMLSGGIDSPVAGYLALKRGVTLEAIHFHSPPFTNERAKQKVEDLVKVLTQFGGTIKLHMVPFTDVQTLIHKQVPDNYEMTVTRRFMLRIAEKIAKVNHAKAIVNGESLGQVASQTLDSMYTINSVTNLPVLRPLITMDKLEVIEQARKIGTYEISILPYEDCCTIFLPAESKTKPDKDKAERYESFLNLEEIIDDAVNRTTSHEFTASADEESEINELF</sequence>
<evidence type="ECO:0000256" key="7">
    <source>
        <dbReference type="ARBA" id="ARBA00022840"/>
    </source>
</evidence>
<dbReference type="Pfam" id="PF02926">
    <property type="entry name" value="THUMP"/>
    <property type="match status" value="1"/>
</dbReference>
<comment type="function">
    <text evidence="12 19">Catalyzes the ATP-dependent transfer of a sulfur to tRNA to produce 4-thiouridine in position 8 of tRNAs, which functions as a near-UV photosensor. Also catalyzes the transfer of sulfur to the sulfur carrier protein ThiS, forming ThiS-thiocarboxylate. This is a step in the synthesis of thiazole, in the thiamine biosynthesis pathway. The sulfur is donated as persulfide by IscS.</text>
</comment>
<dbReference type="AlphaFoldDB" id="A0A9Q4B008"/>
<feature type="binding site" evidence="19">
    <location>
        <position position="297"/>
    </location>
    <ligand>
        <name>ATP</name>
        <dbReference type="ChEBI" id="CHEBI:30616"/>
    </ligand>
</feature>
<evidence type="ECO:0000256" key="8">
    <source>
        <dbReference type="ARBA" id="ARBA00022884"/>
    </source>
</evidence>
<keyword evidence="9 19" id="KW-0784">Thiamine biosynthesis</keyword>
<dbReference type="GO" id="GO:0005829">
    <property type="term" value="C:cytosol"/>
    <property type="evidence" value="ECO:0007669"/>
    <property type="project" value="TreeGrafter"/>
</dbReference>
<evidence type="ECO:0000256" key="15">
    <source>
        <dbReference type="ARBA" id="ARBA00071867"/>
    </source>
</evidence>
<feature type="binding site" evidence="19">
    <location>
        <position position="266"/>
    </location>
    <ligand>
        <name>ATP</name>
        <dbReference type="ChEBI" id="CHEBI:30616"/>
    </ligand>
</feature>
<keyword evidence="4 19" id="KW-0820">tRNA-binding</keyword>
<dbReference type="PANTHER" id="PTHR43209">
    <property type="entry name" value="TRNA SULFURTRANSFERASE"/>
    <property type="match status" value="1"/>
</dbReference>
<evidence type="ECO:0000313" key="21">
    <source>
        <dbReference type="EMBL" id="MCR6095515.1"/>
    </source>
</evidence>
<dbReference type="InterPro" id="IPR004114">
    <property type="entry name" value="THUMP_dom"/>
</dbReference>
<dbReference type="CDD" id="cd11716">
    <property type="entry name" value="THUMP_ThiI"/>
    <property type="match status" value="1"/>
</dbReference>
<dbReference type="EMBL" id="JABXYM010000001">
    <property type="protein sequence ID" value="MCR6095515.1"/>
    <property type="molecule type" value="Genomic_DNA"/>
</dbReference>
<evidence type="ECO:0000256" key="11">
    <source>
        <dbReference type="ARBA" id="ARBA00052330"/>
    </source>
</evidence>
<evidence type="ECO:0000256" key="14">
    <source>
        <dbReference type="ARBA" id="ARBA00066827"/>
    </source>
</evidence>
<feature type="binding site" evidence="19">
    <location>
        <position position="288"/>
    </location>
    <ligand>
        <name>ATP</name>
        <dbReference type="ChEBI" id="CHEBI:30616"/>
    </ligand>
</feature>
<comment type="similarity">
    <text evidence="13 19">Belongs to the ThiI family.</text>
</comment>
<evidence type="ECO:0000313" key="22">
    <source>
        <dbReference type="Proteomes" id="UP001057753"/>
    </source>
</evidence>
<comment type="catalytic activity">
    <reaction evidence="10 19">
        <text>[ThiI sulfur-carrier protein]-S-sulfanyl-L-cysteine + a uridine in tRNA + 2 reduced [2Fe-2S]-[ferredoxin] + ATP + H(+) = [ThiI sulfur-carrier protein]-L-cysteine + a 4-thiouridine in tRNA + 2 oxidized [2Fe-2S]-[ferredoxin] + AMP + diphosphate</text>
        <dbReference type="Rhea" id="RHEA:24176"/>
        <dbReference type="Rhea" id="RHEA-COMP:10000"/>
        <dbReference type="Rhea" id="RHEA-COMP:10001"/>
        <dbReference type="Rhea" id="RHEA-COMP:13337"/>
        <dbReference type="Rhea" id="RHEA-COMP:13338"/>
        <dbReference type="Rhea" id="RHEA-COMP:13339"/>
        <dbReference type="Rhea" id="RHEA-COMP:13340"/>
        <dbReference type="ChEBI" id="CHEBI:15378"/>
        <dbReference type="ChEBI" id="CHEBI:29950"/>
        <dbReference type="ChEBI" id="CHEBI:30616"/>
        <dbReference type="ChEBI" id="CHEBI:33019"/>
        <dbReference type="ChEBI" id="CHEBI:33737"/>
        <dbReference type="ChEBI" id="CHEBI:33738"/>
        <dbReference type="ChEBI" id="CHEBI:61963"/>
        <dbReference type="ChEBI" id="CHEBI:65315"/>
        <dbReference type="ChEBI" id="CHEBI:136798"/>
        <dbReference type="ChEBI" id="CHEBI:456215"/>
        <dbReference type="EC" id="2.8.1.4"/>
    </reaction>
</comment>
<dbReference type="NCBIfam" id="TIGR00342">
    <property type="entry name" value="tRNA uracil 4-sulfurtransferase ThiI"/>
    <property type="match status" value="1"/>
</dbReference>
<keyword evidence="7 19" id="KW-0067">ATP-binding</keyword>
<dbReference type="Pfam" id="PF02568">
    <property type="entry name" value="ThiI"/>
    <property type="match status" value="1"/>
</dbReference>
<gene>
    <name evidence="19 21" type="primary">thiI</name>
    <name evidence="21" type="ORF">HXA33_03075</name>
</gene>
<evidence type="ECO:0000256" key="2">
    <source>
        <dbReference type="ARBA" id="ARBA00004948"/>
    </source>
</evidence>
<dbReference type="RefSeq" id="WP_257820284.1">
    <property type="nucleotide sequence ID" value="NZ_JABXYM010000001.1"/>
</dbReference>
<dbReference type="InterPro" id="IPR049962">
    <property type="entry name" value="THUMP_ThiI"/>
</dbReference>
<dbReference type="GO" id="GO:0052837">
    <property type="term" value="P:thiazole biosynthetic process"/>
    <property type="evidence" value="ECO:0007669"/>
    <property type="project" value="TreeGrafter"/>
</dbReference>
<comment type="catalytic activity">
    <reaction evidence="11 19">
        <text>[ThiS sulfur-carrier protein]-C-terminal Gly-Gly-AMP + S-sulfanyl-L-cysteinyl-[cysteine desulfurase] + AH2 = [ThiS sulfur-carrier protein]-C-terminal-Gly-aminoethanethioate + L-cysteinyl-[cysteine desulfurase] + A + AMP + 2 H(+)</text>
        <dbReference type="Rhea" id="RHEA:43340"/>
        <dbReference type="Rhea" id="RHEA-COMP:12157"/>
        <dbReference type="Rhea" id="RHEA-COMP:12158"/>
        <dbReference type="Rhea" id="RHEA-COMP:12910"/>
        <dbReference type="Rhea" id="RHEA-COMP:19908"/>
        <dbReference type="ChEBI" id="CHEBI:13193"/>
        <dbReference type="ChEBI" id="CHEBI:15378"/>
        <dbReference type="ChEBI" id="CHEBI:17499"/>
        <dbReference type="ChEBI" id="CHEBI:29950"/>
        <dbReference type="ChEBI" id="CHEBI:61963"/>
        <dbReference type="ChEBI" id="CHEBI:90618"/>
        <dbReference type="ChEBI" id="CHEBI:232372"/>
        <dbReference type="ChEBI" id="CHEBI:456215"/>
    </reaction>
</comment>
<comment type="subcellular location">
    <subcellularLocation>
        <location evidence="1 19">Cytoplasm</location>
    </subcellularLocation>
</comment>
<dbReference type="GO" id="GO:0005524">
    <property type="term" value="F:ATP binding"/>
    <property type="evidence" value="ECO:0007669"/>
    <property type="project" value="UniProtKB-UniRule"/>
</dbReference>
<evidence type="ECO:0000256" key="12">
    <source>
        <dbReference type="ARBA" id="ARBA00058382"/>
    </source>
</evidence>
<comment type="pathway">
    <text evidence="2 19">Cofactor biosynthesis; thiamine diphosphate biosynthesis.</text>
</comment>
<keyword evidence="6 19" id="KW-0547">Nucleotide-binding</keyword>
<evidence type="ECO:0000256" key="10">
    <source>
        <dbReference type="ARBA" id="ARBA00050570"/>
    </source>
</evidence>
<dbReference type="SUPFAM" id="SSF143437">
    <property type="entry name" value="THUMP domain-like"/>
    <property type="match status" value="1"/>
</dbReference>
<evidence type="ECO:0000256" key="3">
    <source>
        <dbReference type="ARBA" id="ARBA00022490"/>
    </source>
</evidence>
<dbReference type="InterPro" id="IPR020536">
    <property type="entry name" value="ThiI_AANH"/>
</dbReference>
<evidence type="ECO:0000256" key="19">
    <source>
        <dbReference type="HAMAP-Rule" id="MF_00021"/>
    </source>
</evidence>
<evidence type="ECO:0000256" key="4">
    <source>
        <dbReference type="ARBA" id="ARBA00022555"/>
    </source>
</evidence>
<keyword evidence="22" id="KW-1185">Reference proteome</keyword>
<dbReference type="GO" id="GO:0140741">
    <property type="term" value="F:tRNA-uracil-4 sulfurtransferase activity"/>
    <property type="evidence" value="ECO:0007669"/>
    <property type="project" value="UniProtKB-EC"/>
</dbReference>
<proteinExistence type="inferred from homology"/>
<dbReference type="Pfam" id="PF22025">
    <property type="entry name" value="ThiI_fer"/>
    <property type="match status" value="1"/>
</dbReference>
<dbReference type="GO" id="GO:0000049">
    <property type="term" value="F:tRNA binding"/>
    <property type="evidence" value="ECO:0007669"/>
    <property type="project" value="UniProtKB-UniRule"/>
</dbReference>
<dbReference type="Proteomes" id="UP001057753">
    <property type="component" value="Unassembled WGS sequence"/>
</dbReference>
<dbReference type="Gene3D" id="3.40.50.620">
    <property type="entry name" value="HUPs"/>
    <property type="match status" value="1"/>
</dbReference>
<dbReference type="GO" id="GO:0009229">
    <property type="term" value="P:thiamine diphosphate biosynthetic process"/>
    <property type="evidence" value="ECO:0007669"/>
    <property type="project" value="UniProtKB-UniRule"/>
</dbReference>
<evidence type="ECO:0000256" key="16">
    <source>
        <dbReference type="ARBA" id="ARBA00075337"/>
    </source>
</evidence>
<dbReference type="PROSITE" id="PS51165">
    <property type="entry name" value="THUMP"/>
    <property type="match status" value="1"/>
</dbReference>
<dbReference type="EC" id="2.8.1.4" evidence="14 19"/>
<dbReference type="FunFam" id="3.40.50.620:FF:000053">
    <property type="entry name" value="Probable tRNA sulfurtransferase"/>
    <property type="match status" value="1"/>
</dbReference>
<name>A0A9Q4B008_SALAG</name>
<comment type="caution">
    <text evidence="21">The sequence shown here is derived from an EMBL/GenBank/DDBJ whole genome shotgun (WGS) entry which is preliminary data.</text>
</comment>
<dbReference type="InterPro" id="IPR050102">
    <property type="entry name" value="tRNA_sulfurtransferase_ThiI"/>
</dbReference>
<dbReference type="SUPFAM" id="SSF52402">
    <property type="entry name" value="Adenine nucleotide alpha hydrolases-like"/>
    <property type="match status" value="1"/>
</dbReference>
<dbReference type="SMART" id="SM00981">
    <property type="entry name" value="THUMP"/>
    <property type="match status" value="1"/>
</dbReference>
<evidence type="ECO:0000256" key="5">
    <source>
        <dbReference type="ARBA" id="ARBA00022679"/>
    </source>
</evidence>
<keyword evidence="3 19" id="KW-0963">Cytoplasm</keyword>
<feature type="binding site" evidence="19">
    <location>
        <begin position="184"/>
        <end position="185"/>
    </location>
    <ligand>
        <name>ATP</name>
        <dbReference type="ChEBI" id="CHEBI:30616"/>
    </ligand>
</feature>
<evidence type="ECO:0000259" key="20">
    <source>
        <dbReference type="PROSITE" id="PS51165"/>
    </source>
</evidence>
<evidence type="ECO:0000256" key="6">
    <source>
        <dbReference type="ARBA" id="ARBA00022741"/>
    </source>
</evidence>
<dbReference type="HAMAP" id="MF_00021">
    <property type="entry name" value="ThiI"/>
    <property type="match status" value="1"/>
</dbReference>